<name>A0AA96VEW8_9STRE</name>
<organism evidence="1 2">
    <name type="scientific">Streptococcus suivaginalis</name>
    <dbReference type="NCBI Taxonomy" id="3028082"/>
    <lineage>
        <taxon>Bacteria</taxon>
        <taxon>Bacillati</taxon>
        <taxon>Bacillota</taxon>
        <taxon>Bacilli</taxon>
        <taxon>Lactobacillales</taxon>
        <taxon>Streptococcaceae</taxon>
        <taxon>Streptococcus</taxon>
    </lineage>
</organism>
<evidence type="ECO:0000313" key="2">
    <source>
        <dbReference type="Proteomes" id="UP001304088"/>
    </source>
</evidence>
<dbReference type="EMBL" id="CP118733">
    <property type="protein sequence ID" value="WNY47033.1"/>
    <property type="molecule type" value="Genomic_DNA"/>
</dbReference>
<protein>
    <submittedName>
        <fullName evidence="1">Uncharacterized protein</fullName>
    </submittedName>
</protein>
<reference evidence="1 2" key="1">
    <citation type="submission" date="2023-02" db="EMBL/GenBank/DDBJ databases">
        <title>Streptococcus sp. Genome Sequencing and Assembly.</title>
        <authorList>
            <person name="Shore S.M."/>
            <person name="Nicholson T.L."/>
        </authorList>
    </citation>
    <scope>NUCLEOTIDE SEQUENCE [LARGE SCALE GENOMIC DNA]</scope>
    <source>
        <strain evidence="1 2">29896</strain>
    </source>
</reference>
<evidence type="ECO:0000313" key="1">
    <source>
        <dbReference type="EMBL" id="WNY47033.1"/>
    </source>
</evidence>
<dbReference type="RefSeq" id="WP_053866439.1">
    <property type="nucleotide sequence ID" value="NZ_CP118733.1"/>
</dbReference>
<keyword evidence="2" id="KW-1185">Reference proteome</keyword>
<sequence>MEKTTLKDFLGQLEGNDWKCTYTVTYRSPGKSPLTMSGNAKLINYRGSLLIKWDNEYSLEREFGQIPVSSFSLYQDIEYDARENEYSNALSFAIKTPTWDMYFIL</sequence>
<proteinExistence type="predicted"/>
<accession>A0AA96VEW8</accession>
<dbReference type="KEGG" id="ssuv:PXH68_09185"/>
<gene>
    <name evidence="1" type="ORF">PXH68_09185</name>
</gene>
<dbReference type="AlphaFoldDB" id="A0AA96VEW8"/>
<dbReference type="Proteomes" id="UP001304088">
    <property type="component" value="Chromosome"/>
</dbReference>